<dbReference type="Gene3D" id="1.10.1200.10">
    <property type="entry name" value="ACP-like"/>
    <property type="match status" value="1"/>
</dbReference>
<evidence type="ECO:0000259" key="1">
    <source>
        <dbReference type="PROSITE" id="PS50075"/>
    </source>
</evidence>
<organism evidence="2 3">
    <name type="scientific">[Clostridium] polysaccharolyticum</name>
    <dbReference type="NCBI Taxonomy" id="29364"/>
    <lineage>
        <taxon>Bacteria</taxon>
        <taxon>Bacillati</taxon>
        <taxon>Bacillota</taxon>
        <taxon>Clostridia</taxon>
        <taxon>Lachnospirales</taxon>
        <taxon>Lachnospiraceae</taxon>
    </lineage>
</organism>
<dbReference type="InterPro" id="IPR036736">
    <property type="entry name" value="ACP-like_sf"/>
</dbReference>
<gene>
    <name evidence="2" type="ORF">SAMN04487772_10787</name>
</gene>
<dbReference type="RefSeq" id="WP_092477433.1">
    <property type="nucleotide sequence ID" value="NZ_FOHN01000007.1"/>
</dbReference>
<dbReference type="InterPro" id="IPR009081">
    <property type="entry name" value="PP-bd_ACP"/>
</dbReference>
<sequence>MSLQEIESGLYEIWKNILGKDNFTIEQDFYDIGGVSLQAFKMLAEIKKTYGVQIELMYILEDISIQSLAKLIENKLKNV</sequence>
<protein>
    <submittedName>
        <fullName evidence="2">Phosphopantetheine attachment site</fullName>
    </submittedName>
</protein>
<dbReference type="STRING" id="29364.SAMN04487772_10787"/>
<dbReference type="EMBL" id="FOHN01000007">
    <property type="protein sequence ID" value="SET05013.1"/>
    <property type="molecule type" value="Genomic_DNA"/>
</dbReference>
<dbReference type="SUPFAM" id="SSF47336">
    <property type="entry name" value="ACP-like"/>
    <property type="match status" value="1"/>
</dbReference>
<evidence type="ECO:0000313" key="3">
    <source>
        <dbReference type="Proteomes" id="UP000199800"/>
    </source>
</evidence>
<accession>A0A1I0BDU5</accession>
<name>A0A1I0BDU5_9FIRM</name>
<dbReference type="OrthoDB" id="9803968at2"/>
<evidence type="ECO:0000313" key="2">
    <source>
        <dbReference type="EMBL" id="SET05013.1"/>
    </source>
</evidence>
<dbReference type="AlphaFoldDB" id="A0A1I0BDU5"/>
<dbReference type="Proteomes" id="UP000199800">
    <property type="component" value="Unassembled WGS sequence"/>
</dbReference>
<feature type="domain" description="Carrier" evidence="1">
    <location>
        <begin position="1"/>
        <end position="76"/>
    </location>
</feature>
<proteinExistence type="predicted"/>
<dbReference type="PROSITE" id="PS50075">
    <property type="entry name" value="CARRIER"/>
    <property type="match status" value="1"/>
</dbReference>
<keyword evidence="3" id="KW-1185">Reference proteome</keyword>
<dbReference type="Pfam" id="PF00550">
    <property type="entry name" value="PP-binding"/>
    <property type="match status" value="1"/>
</dbReference>
<reference evidence="2 3" key="1">
    <citation type="submission" date="2016-10" db="EMBL/GenBank/DDBJ databases">
        <authorList>
            <person name="de Groot N.N."/>
        </authorList>
    </citation>
    <scope>NUCLEOTIDE SEQUENCE [LARGE SCALE GENOMIC DNA]</scope>
    <source>
        <strain evidence="2 3">DSM 1801</strain>
    </source>
</reference>